<proteinExistence type="predicted"/>
<dbReference type="AlphaFoldDB" id="A0A1Y5F7A0"/>
<gene>
    <name evidence="1" type="ORF">A9Q84_09990</name>
</gene>
<name>A0A1Y5F7A0_9BACT</name>
<sequence length="74" mass="8420">MASNHLPVSPVTGIIEECQVVIDFGEHEGKSVLEVADTVPDFYDFLRESREKGSCMIRRSKDKCFRLYIPSTLQ</sequence>
<accession>A0A1Y5F7A0</accession>
<dbReference type="Proteomes" id="UP000196531">
    <property type="component" value="Unassembled WGS sequence"/>
</dbReference>
<evidence type="ECO:0000313" key="1">
    <source>
        <dbReference type="EMBL" id="OUR96664.1"/>
    </source>
</evidence>
<reference evidence="2" key="1">
    <citation type="journal article" date="2017" name="Proc. Natl. Acad. Sci. U.S.A.">
        <title>Simulation of Deepwater Horizon oil plume reveals substrate specialization within a complex community of hydrocarbon-degraders.</title>
        <authorList>
            <person name="Hu P."/>
            <person name="Dubinsky E.A."/>
            <person name="Probst A.J."/>
            <person name="Wang J."/>
            <person name="Sieber C.M.K."/>
            <person name="Tom L.M."/>
            <person name="Gardinali P."/>
            <person name="Banfield J.F."/>
            <person name="Atlas R.M."/>
            <person name="Andersen G.L."/>
        </authorList>
    </citation>
    <scope>NUCLEOTIDE SEQUENCE [LARGE SCALE GENOMIC DNA]</scope>
</reference>
<dbReference type="EMBL" id="MAAO01000006">
    <property type="protein sequence ID" value="OUR96664.1"/>
    <property type="molecule type" value="Genomic_DNA"/>
</dbReference>
<comment type="caution">
    <text evidence="1">The sequence shown here is derived from an EMBL/GenBank/DDBJ whole genome shotgun (WGS) entry which is preliminary data.</text>
</comment>
<evidence type="ECO:0000313" key="2">
    <source>
        <dbReference type="Proteomes" id="UP000196531"/>
    </source>
</evidence>
<protein>
    <submittedName>
        <fullName evidence="1">Uncharacterized protein</fullName>
    </submittedName>
</protein>
<organism evidence="1 2">
    <name type="scientific">Halobacteriovorax marinus</name>
    <dbReference type="NCBI Taxonomy" id="97084"/>
    <lineage>
        <taxon>Bacteria</taxon>
        <taxon>Pseudomonadati</taxon>
        <taxon>Bdellovibrionota</taxon>
        <taxon>Bacteriovoracia</taxon>
        <taxon>Bacteriovoracales</taxon>
        <taxon>Halobacteriovoraceae</taxon>
        <taxon>Halobacteriovorax</taxon>
    </lineage>
</organism>